<comment type="caution">
    <text evidence="2">The sequence shown here is derived from an EMBL/GenBank/DDBJ whole genome shotgun (WGS) entry which is preliminary data.</text>
</comment>
<dbReference type="Proteomes" id="UP001596548">
    <property type="component" value="Unassembled WGS sequence"/>
</dbReference>
<dbReference type="RefSeq" id="WP_378966198.1">
    <property type="nucleotide sequence ID" value="NZ_JBHTBJ010000005.1"/>
</dbReference>
<proteinExistence type="inferred from homology"/>
<name>A0ABW2HS58_9ACTN</name>
<comment type="similarity">
    <text evidence="1">Belongs to the WXG100 family.</text>
</comment>
<dbReference type="InterPro" id="IPR036689">
    <property type="entry name" value="ESAT-6-like_sf"/>
</dbReference>
<reference evidence="3" key="1">
    <citation type="journal article" date="2019" name="Int. J. Syst. Evol. Microbiol.">
        <title>The Global Catalogue of Microorganisms (GCM) 10K type strain sequencing project: providing services to taxonomists for standard genome sequencing and annotation.</title>
        <authorList>
            <consortium name="The Broad Institute Genomics Platform"/>
            <consortium name="The Broad Institute Genome Sequencing Center for Infectious Disease"/>
            <person name="Wu L."/>
            <person name="Ma J."/>
        </authorList>
    </citation>
    <scope>NUCLEOTIDE SEQUENCE [LARGE SCALE GENOMIC DNA]</scope>
    <source>
        <strain evidence="3">XZYJT-10</strain>
    </source>
</reference>
<dbReference type="SUPFAM" id="SSF140453">
    <property type="entry name" value="EsxAB dimer-like"/>
    <property type="match status" value="1"/>
</dbReference>
<dbReference type="NCBIfam" id="TIGR03930">
    <property type="entry name" value="WXG100_ESAT6"/>
    <property type="match status" value="1"/>
</dbReference>
<evidence type="ECO:0000256" key="1">
    <source>
        <dbReference type="RuleBase" id="RU362001"/>
    </source>
</evidence>
<dbReference type="EMBL" id="JBHTBJ010000005">
    <property type="protein sequence ID" value="MFC7274370.1"/>
    <property type="molecule type" value="Genomic_DNA"/>
</dbReference>
<evidence type="ECO:0000313" key="2">
    <source>
        <dbReference type="EMBL" id="MFC7274370.1"/>
    </source>
</evidence>
<gene>
    <name evidence="2" type="ORF">ACFQS1_10300</name>
</gene>
<dbReference type="Gene3D" id="1.10.287.1060">
    <property type="entry name" value="ESAT-6-like"/>
    <property type="match status" value="1"/>
</dbReference>
<accession>A0ABW2HS58</accession>
<organism evidence="2 3">
    <name type="scientific">Paractinoplanes rhizophilus</name>
    <dbReference type="NCBI Taxonomy" id="1416877"/>
    <lineage>
        <taxon>Bacteria</taxon>
        <taxon>Bacillati</taxon>
        <taxon>Actinomycetota</taxon>
        <taxon>Actinomycetes</taxon>
        <taxon>Micromonosporales</taxon>
        <taxon>Micromonosporaceae</taxon>
        <taxon>Paractinoplanes</taxon>
    </lineage>
</organism>
<dbReference type="Pfam" id="PF06013">
    <property type="entry name" value="WXG100"/>
    <property type="match status" value="1"/>
</dbReference>
<keyword evidence="3" id="KW-1185">Reference proteome</keyword>
<dbReference type="InterPro" id="IPR010310">
    <property type="entry name" value="T7SS_ESAT-6-like"/>
</dbReference>
<sequence>MTTGVAYTQAESQVMAATATKFDSVNDGLQTMLSQLMNELSALQSSWKGLGAQAFEQVKIQYANDLKALNQALSETAESIRQSGAGYDATDTTAASKVANSGGGFSLPL</sequence>
<protein>
    <recommendedName>
        <fullName evidence="1">ESAT-6-like protein</fullName>
    </recommendedName>
</protein>
<evidence type="ECO:0000313" key="3">
    <source>
        <dbReference type="Proteomes" id="UP001596548"/>
    </source>
</evidence>